<keyword evidence="5" id="KW-0249">Electron transport</keyword>
<comment type="caution">
    <text evidence="12">The sequence shown here is derived from an EMBL/GenBank/DDBJ whole genome shotgun (WGS) entry which is preliminary data.</text>
</comment>
<evidence type="ECO:0000259" key="11">
    <source>
        <dbReference type="PROSITE" id="PS50939"/>
    </source>
</evidence>
<feature type="signal peptide" evidence="9">
    <location>
        <begin position="1"/>
        <end position="21"/>
    </location>
</feature>
<dbReference type="SMART" id="SM00664">
    <property type="entry name" value="DoH"/>
    <property type="match status" value="1"/>
</dbReference>
<dbReference type="InterPro" id="IPR006593">
    <property type="entry name" value="Cyt_b561/ferric_Rdtase_TM"/>
</dbReference>
<dbReference type="CDD" id="cd09631">
    <property type="entry name" value="DOMON_DOH"/>
    <property type="match status" value="1"/>
</dbReference>
<feature type="transmembrane region" description="Helical" evidence="8">
    <location>
        <begin position="272"/>
        <end position="290"/>
    </location>
</feature>
<dbReference type="SMART" id="SM00665">
    <property type="entry name" value="B561"/>
    <property type="match status" value="1"/>
</dbReference>
<dbReference type="InterPro" id="IPR045266">
    <property type="entry name" value="DOH_DOMON"/>
</dbReference>
<evidence type="ECO:0000256" key="9">
    <source>
        <dbReference type="SAM" id="SignalP"/>
    </source>
</evidence>
<evidence type="ECO:0000256" key="1">
    <source>
        <dbReference type="ARBA" id="ARBA00004370"/>
    </source>
</evidence>
<dbReference type="Gene3D" id="1.20.120.1770">
    <property type="match status" value="1"/>
</dbReference>
<evidence type="ECO:0000313" key="13">
    <source>
        <dbReference type="Proteomes" id="UP000289738"/>
    </source>
</evidence>
<organism evidence="12 13">
    <name type="scientific">Arachis hypogaea</name>
    <name type="common">Peanut</name>
    <dbReference type="NCBI Taxonomy" id="3818"/>
    <lineage>
        <taxon>Eukaryota</taxon>
        <taxon>Viridiplantae</taxon>
        <taxon>Streptophyta</taxon>
        <taxon>Embryophyta</taxon>
        <taxon>Tracheophyta</taxon>
        <taxon>Spermatophyta</taxon>
        <taxon>Magnoliopsida</taxon>
        <taxon>eudicotyledons</taxon>
        <taxon>Gunneridae</taxon>
        <taxon>Pentapetalae</taxon>
        <taxon>rosids</taxon>
        <taxon>fabids</taxon>
        <taxon>Fabales</taxon>
        <taxon>Fabaceae</taxon>
        <taxon>Papilionoideae</taxon>
        <taxon>50 kb inversion clade</taxon>
        <taxon>dalbergioids sensu lato</taxon>
        <taxon>Dalbergieae</taxon>
        <taxon>Pterocarpus clade</taxon>
        <taxon>Arachis</taxon>
    </lineage>
</organism>
<evidence type="ECO:0000256" key="4">
    <source>
        <dbReference type="ARBA" id="ARBA00022729"/>
    </source>
</evidence>
<sequence length="382" mass="42715">MKIITHLCLVILLSTSTLVSSQDSCSSKVLQLDRPYPFDTTILKCSSVWEPHNFILRYGRASSNVWSFIFSFPSSINAYAAIGFSNDGKMVKSSAIVGWISGLNGGGMNQYYLGGLSDGEVVPGEGDLYVMNETIIQPNPSIVYMIFQLKTNQPSSKLIYSIGPNGVFPDTQGKLQQHSDAISTVIDYSQGVTSEVSYLKLRRSHGVINMTSWSILMIIGYIIARHFKKWDPIWFYLHASIQTISFLAGTAGILIGYALSKKVDANVNNHKNIAIIILVLGILQVFAIILRPKPESKLRKYWNWYHHYVGRILIIFAIANAIYGLSLAKEGSKWFLAYGVSISILVIINIILEVRMWIIARRKTQSTNNSSHPQSLEFAYQT</sequence>
<name>A0A445ABY0_ARAHY</name>
<dbReference type="PROSITE" id="PS50939">
    <property type="entry name" value="CYTOCHROME_B561"/>
    <property type="match status" value="1"/>
</dbReference>
<dbReference type="PANTHER" id="PTHR23130:SF171">
    <property type="entry name" value="OS01G0895300 PROTEIN"/>
    <property type="match status" value="1"/>
</dbReference>
<keyword evidence="4 9" id="KW-0732">Signal</keyword>
<evidence type="ECO:0000256" key="5">
    <source>
        <dbReference type="ARBA" id="ARBA00022982"/>
    </source>
</evidence>
<evidence type="ECO:0000313" key="12">
    <source>
        <dbReference type="EMBL" id="RYR23957.1"/>
    </source>
</evidence>
<comment type="subcellular location">
    <subcellularLocation>
        <location evidence="1">Membrane</location>
    </subcellularLocation>
</comment>
<keyword evidence="3 8" id="KW-0812">Transmembrane</keyword>
<dbReference type="EMBL" id="SDMP01000012">
    <property type="protein sequence ID" value="RYR23957.1"/>
    <property type="molecule type" value="Genomic_DNA"/>
</dbReference>
<feature type="transmembrane region" description="Helical" evidence="8">
    <location>
        <begin position="334"/>
        <end position="352"/>
    </location>
</feature>
<keyword evidence="7 8" id="KW-0472">Membrane</keyword>
<dbReference type="AlphaFoldDB" id="A0A445ABY0"/>
<feature type="domain" description="DOMON" evidence="10">
    <location>
        <begin position="52"/>
        <end position="163"/>
    </location>
</feature>
<evidence type="ECO:0000256" key="8">
    <source>
        <dbReference type="SAM" id="Phobius"/>
    </source>
</evidence>
<dbReference type="Gramene" id="arahy.Tifrunner.gnm2.ann2.Ah12g029000.1">
    <property type="protein sequence ID" value="arahy.Tifrunner.gnm2.ann2.Ah12g029000.1-CDS"/>
    <property type="gene ID" value="arahy.Tifrunner.gnm2.ann2.Ah12g029000"/>
</dbReference>
<evidence type="ECO:0000256" key="3">
    <source>
        <dbReference type="ARBA" id="ARBA00022692"/>
    </source>
</evidence>
<dbReference type="InterPro" id="IPR023298">
    <property type="entry name" value="ATPase_P-typ_TM_dom_sf"/>
</dbReference>
<keyword evidence="6 8" id="KW-1133">Transmembrane helix</keyword>
<reference evidence="12 13" key="1">
    <citation type="submission" date="2019-01" db="EMBL/GenBank/DDBJ databases">
        <title>Sequencing of cultivated peanut Arachis hypogaea provides insights into genome evolution and oil improvement.</title>
        <authorList>
            <person name="Chen X."/>
        </authorList>
    </citation>
    <scope>NUCLEOTIDE SEQUENCE [LARGE SCALE GENOMIC DNA]</scope>
    <source>
        <strain evidence="13">cv. Fuhuasheng</strain>
        <tissue evidence="12">Leaves</tissue>
    </source>
</reference>
<accession>A0A445ABY0</accession>
<keyword evidence="13" id="KW-1185">Reference proteome</keyword>
<feature type="chain" id="PRO_5019330480" description="Cytochrome b561 and DOMON domain-containing protein" evidence="9">
    <location>
        <begin position="22"/>
        <end position="382"/>
    </location>
</feature>
<evidence type="ECO:0000256" key="7">
    <source>
        <dbReference type="ARBA" id="ARBA00023136"/>
    </source>
</evidence>
<feature type="transmembrane region" description="Helical" evidence="8">
    <location>
        <begin position="206"/>
        <end position="224"/>
    </location>
</feature>
<evidence type="ECO:0008006" key="14">
    <source>
        <dbReference type="Google" id="ProtNLM"/>
    </source>
</evidence>
<dbReference type="Proteomes" id="UP000289738">
    <property type="component" value="Chromosome B02"/>
</dbReference>
<dbReference type="PANTHER" id="PTHR23130">
    <property type="entry name" value="CYTOCHROME B561 AND DOMON DOMAIN-CONTAINING PROTEIN"/>
    <property type="match status" value="1"/>
</dbReference>
<dbReference type="InterPro" id="IPR005018">
    <property type="entry name" value="DOMON_domain"/>
</dbReference>
<evidence type="ECO:0000256" key="6">
    <source>
        <dbReference type="ARBA" id="ARBA00022989"/>
    </source>
</evidence>
<feature type="domain" description="Cytochrome b561" evidence="11">
    <location>
        <begin position="169"/>
        <end position="361"/>
    </location>
</feature>
<gene>
    <name evidence="12" type="ORF">Ahy_B02g057442</name>
</gene>
<dbReference type="PROSITE" id="PS50836">
    <property type="entry name" value="DOMON"/>
    <property type="match status" value="1"/>
</dbReference>
<dbReference type="CDD" id="cd08760">
    <property type="entry name" value="Cyt_b561_FRRS1_like"/>
    <property type="match status" value="1"/>
</dbReference>
<dbReference type="SUPFAM" id="SSF81665">
    <property type="entry name" value="Calcium ATPase, transmembrane domain M"/>
    <property type="match status" value="1"/>
</dbReference>
<protein>
    <recommendedName>
        <fullName evidence="14">Cytochrome b561 and DOMON domain-containing protein</fullName>
    </recommendedName>
</protein>
<feature type="transmembrane region" description="Helical" evidence="8">
    <location>
        <begin position="236"/>
        <end position="260"/>
    </location>
</feature>
<proteinExistence type="predicted"/>
<evidence type="ECO:0000256" key="2">
    <source>
        <dbReference type="ARBA" id="ARBA00022448"/>
    </source>
</evidence>
<dbReference type="GO" id="GO:0016020">
    <property type="term" value="C:membrane"/>
    <property type="evidence" value="ECO:0007669"/>
    <property type="project" value="UniProtKB-SubCell"/>
</dbReference>
<dbReference type="STRING" id="3818.A0A445ABY0"/>
<keyword evidence="2" id="KW-0813">Transport</keyword>
<feature type="transmembrane region" description="Helical" evidence="8">
    <location>
        <begin position="311"/>
        <end position="328"/>
    </location>
</feature>
<evidence type="ECO:0000259" key="10">
    <source>
        <dbReference type="PROSITE" id="PS50836"/>
    </source>
</evidence>